<dbReference type="InterPro" id="IPR011990">
    <property type="entry name" value="TPR-like_helical_dom_sf"/>
</dbReference>
<protein>
    <recommendedName>
        <fullName evidence="4">Tetratricopeptide repeat protein</fullName>
    </recommendedName>
</protein>
<dbReference type="Gene3D" id="1.25.40.10">
    <property type="entry name" value="Tetratricopeptide repeat domain"/>
    <property type="match status" value="1"/>
</dbReference>
<dbReference type="Proteomes" id="UP000237968">
    <property type="component" value="Unassembled WGS sequence"/>
</dbReference>
<accession>A0A2S9XN65</accession>
<name>A0A2S9XN65_9BACT</name>
<sequence length="303" mass="32708">MPCLVSGGCQSDDKPGPKKLDRVSPFDRGVKPRPAPDPNDPLRNPAYETPQGRDGEQIPDAEIDAVLAEAAAFAETGNLAQQRAVLRKCANKTPASARCDGEMGLSMIKAKNRRAAALYYLVEAAGVDDSKADAGLYARVGEQLRQHGKLAEAAAALELAIAREPSAEHLFALGQILSLQPEHLAAGADRMAEARALDDRIEWLHDEAVIRGQLPIREQAETSLALFKQYIERAKDQPAAKLPTPPDSLEDRMAELEYLVKRYPTQAEWDKQQAEASAAKPEGGSPPAKPAPETPAPEQTEPS</sequence>
<evidence type="ECO:0000313" key="3">
    <source>
        <dbReference type="Proteomes" id="UP000237968"/>
    </source>
</evidence>
<gene>
    <name evidence="2" type="ORF">ENSA5_41250</name>
</gene>
<organism evidence="2 3">
    <name type="scientific">Enhygromyxa salina</name>
    <dbReference type="NCBI Taxonomy" id="215803"/>
    <lineage>
        <taxon>Bacteria</taxon>
        <taxon>Pseudomonadati</taxon>
        <taxon>Myxococcota</taxon>
        <taxon>Polyangia</taxon>
        <taxon>Nannocystales</taxon>
        <taxon>Nannocystaceae</taxon>
        <taxon>Enhygromyxa</taxon>
    </lineage>
</organism>
<reference evidence="2 3" key="1">
    <citation type="submission" date="2018-03" db="EMBL/GenBank/DDBJ databases">
        <title>Draft Genome Sequences of the Obligatory Marine Myxobacteria Enhygromyxa salina SWB005.</title>
        <authorList>
            <person name="Poehlein A."/>
            <person name="Moghaddam J.A."/>
            <person name="Harms H."/>
            <person name="Alanjari M."/>
            <person name="Koenig G.M."/>
            <person name="Daniel R."/>
            <person name="Schaeberle T.F."/>
        </authorList>
    </citation>
    <scope>NUCLEOTIDE SEQUENCE [LARGE SCALE GENOMIC DNA]</scope>
    <source>
        <strain evidence="2 3">SWB005</strain>
    </source>
</reference>
<keyword evidence="3" id="KW-1185">Reference proteome</keyword>
<evidence type="ECO:0008006" key="4">
    <source>
        <dbReference type="Google" id="ProtNLM"/>
    </source>
</evidence>
<evidence type="ECO:0000313" key="2">
    <source>
        <dbReference type="EMBL" id="PRP94170.1"/>
    </source>
</evidence>
<dbReference type="OrthoDB" id="9841585at2"/>
<dbReference type="AlphaFoldDB" id="A0A2S9XN65"/>
<feature type="region of interest" description="Disordered" evidence="1">
    <location>
        <begin position="267"/>
        <end position="303"/>
    </location>
</feature>
<dbReference type="RefSeq" id="WP_146155928.1">
    <property type="nucleotide sequence ID" value="NZ_PVNK01000179.1"/>
</dbReference>
<dbReference type="EMBL" id="PVNK01000179">
    <property type="protein sequence ID" value="PRP94170.1"/>
    <property type="molecule type" value="Genomic_DNA"/>
</dbReference>
<comment type="caution">
    <text evidence="2">The sequence shown here is derived from an EMBL/GenBank/DDBJ whole genome shotgun (WGS) entry which is preliminary data.</text>
</comment>
<proteinExistence type="predicted"/>
<feature type="region of interest" description="Disordered" evidence="1">
    <location>
        <begin position="1"/>
        <end position="56"/>
    </location>
</feature>
<evidence type="ECO:0000256" key="1">
    <source>
        <dbReference type="SAM" id="MobiDB-lite"/>
    </source>
</evidence>
<feature type="compositionally biased region" description="Basic and acidic residues" evidence="1">
    <location>
        <begin position="11"/>
        <end position="30"/>
    </location>
</feature>